<evidence type="ECO:0000256" key="1">
    <source>
        <dbReference type="SAM" id="MobiDB-lite"/>
    </source>
</evidence>
<evidence type="ECO:0008006" key="5">
    <source>
        <dbReference type="Google" id="ProtNLM"/>
    </source>
</evidence>
<keyword evidence="4" id="KW-1185">Reference proteome</keyword>
<evidence type="ECO:0000313" key="4">
    <source>
        <dbReference type="Proteomes" id="UP001497516"/>
    </source>
</evidence>
<gene>
    <name evidence="3" type="ORF">LTRI10_LOCUS53312</name>
</gene>
<proteinExistence type="predicted"/>
<name>A0AAV2GUS1_9ROSI</name>
<dbReference type="Proteomes" id="UP001497516">
    <property type="component" value="Chromosome 9"/>
</dbReference>
<accession>A0AAV2GUS1</accession>
<organism evidence="3 4">
    <name type="scientific">Linum trigynum</name>
    <dbReference type="NCBI Taxonomy" id="586398"/>
    <lineage>
        <taxon>Eukaryota</taxon>
        <taxon>Viridiplantae</taxon>
        <taxon>Streptophyta</taxon>
        <taxon>Embryophyta</taxon>
        <taxon>Tracheophyta</taxon>
        <taxon>Spermatophyta</taxon>
        <taxon>Magnoliopsida</taxon>
        <taxon>eudicotyledons</taxon>
        <taxon>Gunneridae</taxon>
        <taxon>Pentapetalae</taxon>
        <taxon>rosids</taxon>
        <taxon>fabids</taxon>
        <taxon>Malpighiales</taxon>
        <taxon>Linaceae</taxon>
        <taxon>Linum</taxon>
    </lineage>
</organism>
<feature type="compositionally biased region" description="Acidic residues" evidence="1">
    <location>
        <begin position="94"/>
        <end position="104"/>
    </location>
</feature>
<evidence type="ECO:0000256" key="2">
    <source>
        <dbReference type="SAM" id="SignalP"/>
    </source>
</evidence>
<feature type="signal peptide" evidence="2">
    <location>
        <begin position="1"/>
        <end position="22"/>
    </location>
</feature>
<dbReference type="AlphaFoldDB" id="A0AAV2GUS1"/>
<dbReference type="EMBL" id="OZ034822">
    <property type="protein sequence ID" value="CAL1414132.1"/>
    <property type="molecule type" value="Genomic_DNA"/>
</dbReference>
<sequence length="158" mass="17182">MKQQQLVIIYGLVAIVLVAIDARSSAPVANNAREHHQRHKLLPAGSTTNSTDSNAAAATVPSSGSTNRSVGKYSSARDVGRNSPAFRSSAHKEEEEEAPADDTEPTNPEQLKCGSWGNIEKCVYASFPCCSEQWFCGSGDYYCGSRYCRPYYSIYCDA</sequence>
<feature type="compositionally biased region" description="Polar residues" evidence="1">
    <location>
        <begin position="60"/>
        <end position="69"/>
    </location>
</feature>
<feature type="compositionally biased region" description="Low complexity" evidence="1">
    <location>
        <begin position="46"/>
        <end position="59"/>
    </location>
</feature>
<protein>
    <recommendedName>
        <fullName evidence="5">Chitin-binding type-1 domain-containing protein</fullName>
    </recommendedName>
</protein>
<feature type="region of interest" description="Disordered" evidence="1">
    <location>
        <begin position="29"/>
        <end position="109"/>
    </location>
</feature>
<keyword evidence="2" id="KW-0732">Signal</keyword>
<feature type="chain" id="PRO_5043326534" description="Chitin-binding type-1 domain-containing protein" evidence="2">
    <location>
        <begin position="23"/>
        <end position="158"/>
    </location>
</feature>
<evidence type="ECO:0000313" key="3">
    <source>
        <dbReference type="EMBL" id="CAL1414132.1"/>
    </source>
</evidence>
<reference evidence="3 4" key="1">
    <citation type="submission" date="2024-04" db="EMBL/GenBank/DDBJ databases">
        <authorList>
            <person name="Fracassetti M."/>
        </authorList>
    </citation>
    <scope>NUCLEOTIDE SEQUENCE [LARGE SCALE GENOMIC DNA]</scope>
</reference>